<organism evidence="1 2">
    <name type="scientific">Dokdonella fugitiva</name>
    <dbReference type="NCBI Taxonomy" id="328517"/>
    <lineage>
        <taxon>Bacteria</taxon>
        <taxon>Pseudomonadati</taxon>
        <taxon>Pseudomonadota</taxon>
        <taxon>Gammaproteobacteria</taxon>
        <taxon>Lysobacterales</taxon>
        <taxon>Rhodanobacteraceae</taxon>
        <taxon>Dokdonella</taxon>
    </lineage>
</organism>
<sequence length="246" mass="26613">MNHAESLRFAESFSELGVTPIWGQVERGEPDGISALRLATGGVVALRAPLHANTDHAEFNHAAKVLRIAASAAKRIADVEADATRTDAWKAEQRRAIAAAARNEIEGARVEAMKRIDEFAEADAKSCSPPPLAMNDAVGAAEDREVRDLWRAMSPDAQARLAHELMDGKHPRALVALMRSPMPLPGVLAATLPTAWANAMARANPREATLRSEAQERLAWLRTVVPQYVEAIDALAPKKSLEIRAA</sequence>
<accession>A0A4R2I7V7</accession>
<evidence type="ECO:0000313" key="1">
    <source>
        <dbReference type="EMBL" id="TCO40431.1"/>
    </source>
</evidence>
<dbReference type="AlphaFoldDB" id="A0A4R2I7V7"/>
<gene>
    <name evidence="1" type="ORF">EV148_105226</name>
</gene>
<evidence type="ECO:0000313" key="2">
    <source>
        <dbReference type="Proteomes" id="UP000294862"/>
    </source>
</evidence>
<reference evidence="1 2" key="1">
    <citation type="journal article" date="2015" name="Stand. Genomic Sci.">
        <title>Genomic Encyclopedia of Bacterial and Archaeal Type Strains, Phase III: the genomes of soil and plant-associated and newly described type strains.</title>
        <authorList>
            <person name="Whitman W.B."/>
            <person name="Woyke T."/>
            <person name="Klenk H.P."/>
            <person name="Zhou Y."/>
            <person name="Lilburn T.G."/>
            <person name="Beck B.J."/>
            <person name="De Vos P."/>
            <person name="Vandamme P."/>
            <person name="Eisen J.A."/>
            <person name="Garrity G."/>
            <person name="Hugenholtz P."/>
            <person name="Kyrpides N.C."/>
        </authorList>
    </citation>
    <scope>NUCLEOTIDE SEQUENCE [LARGE SCALE GENOMIC DNA]</scope>
    <source>
        <strain evidence="1 2">A3</strain>
    </source>
</reference>
<keyword evidence="2" id="KW-1185">Reference proteome</keyword>
<dbReference type="EMBL" id="SLWQ01000005">
    <property type="protein sequence ID" value="TCO40431.1"/>
    <property type="molecule type" value="Genomic_DNA"/>
</dbReference>
<dbReference type="RefSeq" id="WP_131998094.1">
    <property type="nucleotide sequence ID" value="NZ_SLWQ01000005.1"/>
</dbReference>
<protein>
    <submittedName>
        <fullName evidence="1">Uncharacterized protein</fullName>
    </submittedName>
</protein>
<name>A0A4R2I7V7_9GAMM</name>
<proteinExistence type="predicted"/>
<comment type="caution">
    <text evidence="1">The sequence shown here is derived from an EMBL/GenBank/DDBJ whole genome shotgun (WGS) entry which is preliminary data.</text>
</comment>
<dbReference type="Proteomes" id="UP000294862">
    <property type="component" value="Unassembled WGS sequence"/>
</dbReference>